<evidence type="ECO:0000313" key="2">
    <source>
        <dbReference type="EMBL" id="KAF2034836.1"/>
    </source>
</evidence>
<comment type="caution">
    <text evidence="2">The sequence shown here is derived from an EMBL/GenBank/DDBJ whole genome shotgun (WGS) entry which is preliminary data.</text>
</comment>
<proteinExistence type="predicted"/>
<dbReference type="EMBL" id="ML978159">
    <property type="protein sequence ID" value="KAF2034836.1"/>
    <property type="molecule type" value="Genomic_DNA"/>
</dbReference>
<dbReference type="AlphaFoldDB" id="A0A9P4HKU4"/>
<dbReference type="PANTHER" id="PTHR38790">
    <property type="entry name" value="2EXR DOMAIN-CONTAINING PROTEIN-RELATED"/>
    <property type="match status" value="1"/>
</dbReference>
<dbReference type="OrthoDB" id="5413827at2759"/>
<dbReference type="PANTHER" id="PTHR38790:SF4">
    <property type="entry name" value="2EXR DOMAIN-CONTAINING PROTEIN"/>
    <property type="match status" value="1"/>
</dbReference>
<name>A0A9P4HKU4_9PLEO</name>
<dbReference type="InterPro" id="IPR045518">
    <property type="entry name" value="2EXR"/>
</dbReference>
<dbReference type="Proteomes" id="UP000799777">
    <property type="component" value="Unassembled WGS sequence"/>
</dbReference>
<keyword evidence="3" id="KW-1185">Reference proteome</keyword>
<reference evidence="2" key="1">
    <citation type="journal article" date="2020" name="Stud. Mycol.">
        <title>101 Dothideomycetes genomes: a test case for predicting lifestyles and emergence of pathogens.</title>
        <authorList>
            <person name="Haridas S."/>
            <person name="Albert R."/>
            <person name="Binder M."/>
            <person name="Bloem J."/>
            <person name="Labutti K."/>
            <person name="Salamov A."/>
            <person name="Andreopoulos B."/>
            <person name="Baker S."/>
            <person name="Barry K."/>
            <person name="Bills G."/>
            <person name="Bluhm B."/>
            <person name="Cannon C."/>
            <person name="Castanera R."/>
            <person name="Culley D."/>
            <person name="Daum C."/>
            <person name="Ezra D."/>
            <person name="Gonzalez J."/>
            <person name="Henrissat B."/>
            <person name="Kuo A."/>
            <person name="Liang C."/>
            <person name="Lipzen A."/>
            <person name="Lutzoni F."/>
            <person name="Magnuson J."/>
            <person name="Mondo S."/>
            <person name="Nolan M."/>
            <person name="Ohm R."/>
            <person name="Pangilinan J."/>
            <person name="Park H.-J."/>
            <person name="Ramirez L."/>
            <person name="Alfaro M."/>
            <person name="Sun H."/>
            <person name="Tritt A."/>
            <person name="Yoshinaga Y."/>
            <person name="Zwiers L.-H."/>
            <person name="Turgeon B."/>
            <person name="Goodwin S."/>
            <person name="Spatafora J."/>
            <person name="Crous P."/>
            <person name="Grigoriev I."/>
        </authorList>
    </citation>
    <scope>NUCLEOTIDE SEQUENCE</scope>
    <source>
        <strain evidence="2">CBS 110217</strain>
    </source>
</reference>
<evidence type="ECO:0000313" key="3">
    <source>
        <dbReference type="Proteomes" id="UP000799777"/>
    </source>
</evidence>
<gene>
    <name evidence="2" type="ORF">EK21DRAFT_84956</name>
</gene>
<protein>
    <recommendedName>
        <fullName evidence="1">2EXR domain-containing protein</fullName>
    </recommendedName>
</protein>
<evidence type="ECO:0000259" key="1">
    <source>
        <dbReference type="Pfam" id="PF20150"/>
    </source>
</evidence>
<organism evidence="2 3">
    <name type="scientific">Setomelanomma holmii</name>
    <dbReference type="NCBI Taxonomy" id="210430"/>
    <lineage>
        <taxon>Eukaryota</taxon>
        <taxon>Fungi</taxon>
        <taxon>Dikarya</taxon>
        <taxon>Ascomycota</taxon>
        <taxon>Pezizomycotina</taxon>
        <taxon>Dothideomycetes</taxon>
        <taxon>Pleosporomycetidae</taxon>
        <taxon>Pleosporales</taxon>
        <taxon>Pleosporineae</taxon>
        <taxon>Phaeosphaeriaceae</taxon>
        <taxon>Setomelanomma</taxon>
    </lineage>
</organism>
<feature type="domain" description="2EXR" evidence="1">
    <location>
        <begin position="47"/>
        <end position="105"/>
    </location>
</feature>
<accession>A0A9P4HKU4</accession>
<dbReference type="Pfam" id="PF20150">
    <property type="entry name" value="2EXR"/>
    <property type="match status" value="1"/>
</dbReference>
<sequence>MTTGDRSRGKRPQRGYRKFKTGLLNVTPIGDEVAICSKNAQESELLRLPPEIRAMIWRYALGYQNVWLSTVRPIKEASWTDRCQLLRTCRQIYSEAAMMPYKYNTFYVGTIANYSRHLNLGNIQLAQHIRIRSTLPEITRRFPRKQLSILQSVHITLFNPSSRVFGTIHPGHKVMQDAEEFFQGKEFECRIFERECFWLRAYNHG</sequence>